<protein>
    <submittedName>
        <fullName evidence="2">GL20339</fullName>
    </submittedName>
</protein>
<feature type="compositionally biased region" description="Polar residues" evidence="1">
    <location>
        <begin position="33"/>
        <end position="46"/>
    </location>
</feature>
<feature type="compositionally biased region" description="Basic residues" evidence="1">
    <location>
        <begin position="238"/>
        <end position="254"/>
    </location>
</feature>
<feature type="region of interest" description="Disordered" evidence="1">
    <location>
        <begin position="1"/>
        <end position="129"/>
    </location>
</feature>
<evidence type="ECO:0000256" key="1">
    <source>
        <dbReference type="SAM" id="MobiDB-lite"/>
    </source>
</evidence>
<feature type="region of interest" description="Disordered" evidence="1">
    <location>
        <begin position="234"/>
        <end position="259"/>
    </location>
</feature>
<evidence type="ECO:0000313" key="3">
    <source>
        <dbReference type="Proteomes" id="UP000008744"/>
    </source>
</evidence>
<proteinExistence type="predicted"/>
<reference evidence="2 3" key="1">
    <citation type="journal article" date="2007" name="Nature">
        <title>Evolution of genes and genomes on the Drosophila phylogeny.</title>
        <authorList>
            <consortium name="Drosophila 12 Genomes Consortium"/>
            <person name="Clark A.G."/>
            <person name="Eisen M.B."/>
            <person name="Smith D.R."/>
            <person name="Bergman C.M."/>
            <person name="Oliver B."/>
            <person name="Markow T.A."/>
            <person name="Kaufman T.C."/>
            <person name="Kellis M."/>
            <person name="Gelbart W."/>
            <person name="Iyer V.N."/>
            <person name="Pollard D.A."/>
            <person name="Sackton T.B."/>
            <person name="Larracuente A.M."/>
            <person name="Singh N.D."/>
            <person name="Abad J.P."/>
            <person name="Abt D.N."/>
            <person name="Adryan B."/>
            <person name="Aguade M."/>
            <person name="Akashi H."/>
            <person name="Anderson W.W."/>
            <person name="Aquadro C.F."/>
            <person name="Ardell D.H."/>
            <person name="Arguello R."/>
            <person name="Artieri C.G."/>
            <person name="Barbash D.A."/>
            <person name="Barker D."/>
            <person name="Barsanti P."/>
            <person name="Batterham P."/>
            <person name="Batzoglou S."/>
            <person name="Begun D."/>
            <person name="Bhutkar A."/>
            <person name="Blanco E."/>
            <person name="Bosak S.A."/>
            <person name="Bradley R.K."/>
            <person name="Brand A.D."/>
            <person name="Brent M.R."/>
            <person name="Brooks A.N."/>
            <person name="Brown R.H."/>
            <person name="Butlin R.K."/>
            <person name="Caggese C."/>
            <person name="Calvi B.R."/>
            <person name="Bernardo de Carvalho A."/>
            <person name="Caspi A."/>
            <person name="Castrezana S."/>
            <person name="Celniker S.E."/>
            <person name="Chang J.L."/>
            <person name="Chapple C."/>
            <person name="Chatterji S."/>
            <person name="Chinwalla A."/>
            <person name="Civetta A."/>
            <person name="Clifton S.W."/>
            <person name="Comeron J.M."/>
            <person name="Costello J.C."/>
            <person name="Coyne J.A."/>
            <person name="Daub J."/>
            <person name="David R.G."/>
            <person name="Delcher A.L."/>
            <person name="Delehaunty K."/>
            <person name="Do C.B."/>
            <person name="Ebling H."/>
            <person name="Edwards K."/>
            <person name="Eickbush T."/>
            <person name="Evans J.D."/>
            <person name="Filipski A."/>
            <person name="Findeiss S."/>
            <person name="Freyhult E."/>
            <person name="Fulton L."/>
            <person name="Fulton R."/>
            <person name="Garcia A.C."/>
            <person name="Gardiner A."/>
            <person name="Garfield D.A."/>
            <person name="Garvin B.E."/>
            <person name="Gibson G."/>
            <person name="Gilbert D."/>
            <person name="Gnerre S."/>
            <person name="Godfrey J."/>
            <person name="Good R."/>
            <person name="Gotea V."/>
            <person name="Gravely B."/>
            <person name="Greenberg A.J."/>
            <person name="Griffiths-Jones S."/>
            <person name="Gross S."/>
            <person name="Guigo R."/>
            <person name="Gustafson E.A."/>
            <person name="Haerty W."/>
            <person name="Hahn M.W."/>
            <person name="Halligan D.L."/>
            <person name="Halpern A.L."/>
            <person name="Halter G.M."/>
            <person name="Han M.V."/>
            <person name="Heger A."/>
            <person name="Hillier L."/>
            <person name="Hinrichs A.S."/>
            <person name="Holmes I."/>
            <person name="Hoskins R.A."/>
            <person name="Hubisz M.J."/>
            <person name="Hultmark D."/>
            <person name="Huntley M.A."/>
            <person name="Jaffe D.B."/>
            <person name="Jagadeeshan S."/>
            <person name="Jeck W.R."/>
            <person name="Johnson J."/>
            <person name="Jones C.D."/>
            <person name="Jordan W.C."/>
            <person name="Karpen G.H."/>
            <person name="Kataoka E."/>
            <person name="Keightley P.D."/>
            <person name="Kheradpour P."/>
            <person name="Kirkness E.F."/>
            <person name="Koerich L.B."/>
            <person name="Kristiansen K."/>
            <person name="Kudrna D."/>
            <person name="Kulathinal R.J."/>
            <person name="Kumar S."/>
            <person name="Kwok R."/>
            <person name="Lander E."/>
            <person name="Langley C.H."/>
            <person name="Lapoint R."/>
            <person name="Lazzaro B.P."/>
            <person name="Lee S.J."/>
            <person name="Levesque L."/>
            <person name="Li R."/>
            <person name="Lin C.F."/>
            <person name="Lin M.F."/>
            <person name="Lindblad-Toh K."/>
            <person name="Llopart A."/>
            <person name="Long M."/>
            <person name="Low L."/>
            <person name="Lozovsky E."/>
            <person name="Lu J."/>
            <person name="Luo M."/>
            <person name="Machado C.A."/>
            <person name="Makalowski W."/>
            <person name="Marzo M."/>
            <person name="Matsuda M."/>
            <person name="Matzkin L."/>
            <person name="McAllister B."/>
            <person name="McBride C.S."/>
            <person name="McKernan B."/>
            <person name="McKernan K."/>
            <person name="Mendez-Lago M."/>
            <person name="Minx P."/>
            <person name="Mollenhauer M.U."/>
            <person name="Montooth K."/>
            <person name="Mount S.M."/>
            <person name="Mu X."/>
            <person name="Myers E."/>
            <person name="Negre B."/>
            <person name="Newfeld S."/>
            <person name="Nielsen R."/>
            <person name="Noor M.A."/>
            <person name="O'Grady P."/>
            <person name="Pachter L."/>
            <person name="Papaceit M."/>
            <person name="Parisi M.J."/>
            <person name="Parisi M."/>
            <person name="Parts L."/>
            <person name="Pedersen J.S."/>
            <person name="Pesole G."/>
            <person name="Phillippy A.M."/>
            <person name="Ponting C.P."/>
            <person name="Pop M."/>
            <person name="Porcelli D."/>
            <person name="Powell J.R."/>
            <person name="Prohaska S."/>
            <person name="Pruitt K."/>
            <person name="Puig M."/>
            <person name="Quesneville H."/>
            <person name="Ram K.R."/>
            <person name="Rand D."/>
            <person name="Rasmussen M.D."/>
            <person name="Reed L.K."/>
            <person name="Reenan R."/>
            <person name="Reily A."/>
            <person name="Remington K.A."/>
            <person name="Rieger T.T."/>
            <person name="Ritchie M.G."/>
            <person name="Robin C."/>
            <person name="Rogers Y.H."/>
            <person name="Rohde C."/>
            <person name="Rozas J."/>
            <person name="Rubenfield M.J."/>
            <person name="Ruiz A."/>
            <person name="Russo S."/>
            <person name="Salzberg S.L."/>
            <person name="Sanchez-Gracia A."/>
            <person name="Saranga D.J."/>
            <person name="Sato H."/>
            <person name="Schaeffer S.W."/>
            <person name="Schatz M.C."/>
            <person name="Schlenke T."/>
            <person name="Schwartz R."/>
            <person name="Segarra C."/>
            <person name="Singh R.S."/>
            <person name="Sirot L."/>
            <person name="Sirota M."/>
            <person name="Sisneros N.B."/>
            <person name="Smith C.D."/>
            <person name="Smith T.F."/>
            <person name="Spieth J."/>
            <person name="Stage D.E."/>
            <person name="Stark A."/>
            <person name="Stephan W."/>
            <person name="Strausberg R.L."/>
            <person name="Strempel S."/>
            <person name="Sturgill D."/>
            <person name="Sutton G."/>
            <person name="Sutton G.G."/>
            <person name="Tao W."/>
            <person name="Teichmann S."/>
            <person name="Tobari Y.N."/>
            <person name="Tomimura Y."/>
            <person name="Tsolas J.M."/>
            <person name="Valente V.L."/>
            <person name="Venter E."/>
            <person name="Venter J.C."/>
            <person name="Vicario S."/>
            <person name="Vieira F.G."/>
            <person name="Vilella A.J."/>
            <person name="Villasante A."/>
            <person name="Walenz B."/>
            <person name="Wang J."/>
            <person name="Wasserman M."/>
            <person name="Watts T."/>
            <person name="Wilson D."/>
            <person name="Wilson R.K."/>
            <person name="Wing R.A."/>
            <person name="Wolfner M.F."/>
            <person name="Wong A."/>
            <person name="Wong G.K."/>
            <person name="Wu C.I."/>
            <person name="Wu G."/>
            <person name="Yamamoto D."/>
            <person name="Yang H.P."/>
            <person name="Yang S.P."/>
            <person name="Yorke J.A."/>
            <person name="Yoshida K."/>
            <person name="Zdobnov E."/>
            <person name="Zhang P."/>
            <person name="Zhang Y."/>
            <person name="Zimin A.V."/>
            <person name="Baldwin J."/>
            <person name="Abdouelleil A."/>
            <person name="Abdulkadir J."/>
            <person name="Abebe A."/>
            <person name="Abera B."/>
            <person name="Abreu J."/>
            <person name="Acer S.C."/>
            <person name="Aftuck L."/>
            <person name="Alexander A."/>
            <person name="An P."/>
            <person name="Anderson E."/>
            <person name="Anderson S."/>
            <person name="Arachi H."/>
            <person name="Azer M."/>
            <person name="Bachantsang P."/>
            <person name="Barry A."/>
            <person name="Bayul T."/>
            <person name="Berlin A."/>
            <person name="Bessette D."/>
            <person name="Bloom T."/>
            <person name="Blye J."/>
            <person name="Boguslavskiy L."/>
            <person name="Bonnet C."/>
            <person name="Boukhgalter B."/>
            <person name="Bourzgui I."/>
            <person name="Brown A."/>
            <person name="Cahill P."/>
            <person name="Channer S."/>
            <person name="Cheshatsang Y."/>
            <person name="Chuda L."/>
            <person name="Citroen M."/>
            <person name="Collymore A."/>
            <person name="Cooke P."/>
            <person name="Costello M."/>
            <person name="D'Aco K."/>
            <person name="Daza R."/>
            <person name="De Haan G."/>
            <person name="DeGray S."/>
            <person name="DeMaso C."/>
            <person name="Dhargay N."/>
            <person name="Dooley K."/>
            <person name="Dooley E."/>
            <person name="Doricent M."/>
            <person name="Dorje P."/>
            <person name="Dorjee K."/>
            <person name="Dupes A."/>
            <person name="Elong R."/>
            <person name="Falk J."/>
            <person name="Farina A."/>
            <person name="Faro S."/>
            <person name="Ferguson D."/>
            <person name="Fisher S."/>
            <person name="Foley C.D."/>
            <person name="Franke A."/>
            <person name="Friedrich D."/>
            <person name="Gadbois L."/>
            <person name="Gearin G."/>
            <person name="Gearin C.R."/>
            <person name="Giannoukos G."/>
            <person name="Goode T."/>
            <person name="Graham J."/>
            <person name="Grandbois E."/>
            <person name="Grewal S."/>
            <person name="Gyaltsen K."/>
            <person name="Hafez N."/>
            <person name="Hagos B."/>
            <person name="Hall J."/>
            <person name="Henson C."/>
            <person name="Hollinger A."/>
            <person name="Honan T."/>
            <person name="Huard M.D."/>
            <person name="Hughes L."/>
            <person name="Hurhula B."/>
            <person name="Husby M.E."/>
            <person name="Kamat A."/>
            <person name="Kanga B."/>
            <person name="Kashin S."/>
            <person name="Khazanovich D."/>
            <person name="Kisner P."/>
            <person name="Lance K."/>
            <person name="Lara M."/>
            <person name="Lee W."/>
            <person name="Lennon N."/>
            <person name="Letendre F."/>
            <person name="LeVine R."/>
            <person name="Lipovsky A."/>
            <person name="Liu X."/>
            <person name="Liu J."/>
            <person name="Liu S."/>
            <person name="Lokyitsang T."/>
            <person name="Lokyitsang Y."/>
            <person name="Lubonja R."/>
            <person name="Lui A."/>
            <person name="MacDonald P."/>
            <person name="Magnisalis V."/>
            <person name="Maru K."/>
            <person name="Matthews C."/>
            <person name="McCusker W."/>
            <person name="McDonough S."/>
            <person name="Mehta T."/>
            <person name="Meldrim J."/>
            <person name="Meneus L."/>
            <person name="Mihai O."/>
            <person name="Mihalev A."/>
            <person name="Mihova T."/>
            <person name="Mittelman R."/>
            <person name="Mlenga V."/>
            <person name="Montmayeur A."/>
            <person name="Mulrain L."/>
            <person name="Navidi A."/>
            <person name="Naylor J."/>
            <person name="Negash T."/>
            <person name="Nguyen T."/>
            <person name="Nguyen N."/>
            <person name="Nicol R."/>
            <person name="Norbu C."/>
            <person name="Norbu N."/>
            <person name="Novod N."/>
            <person name="O'Neill B."/>
            <person name="Osman S."/>
            <person name="Markiewicz E."/>
            <person name="Oyono O.L."/>
            <person name="Patti C."/>
            <person name="Phunkhang P."/>
            <person name="Pierre F."/>
            <person name="Priest M."/>
            <person name="Raghuraman S."/>
            <person name="Rege F."/>
            <person name="Reyes R."/>
            <person name="Rise C."/>
            <person name="Rogov P."/>
            <person name="Ross K."/>
            <person name="Ryan E."/>
            <person name="Settipalli S."/>
            <person name="Shea T."/>
            <person name="Sherpa N."/>
            <person name="Shi L."/>
            <person name="Shih D."/>
            <person name="Sparrow T."/>
            <person name="Spaulding J."/>
            <person name="Stalker J."/>
            <person name="Stange-Thomann N."/>
            <person name="Stavropoulos S."/>
            <person name="Stone C."/>
            <person name="Strader C."/>
            <person name="Tesfaye S."/>
            <person name="Thomson T."/>
            <person name="Thoulutsang Y."/>
            <person name="Thoulutsang D."/>
            <person name="Topham K."/>
            <person name="Topping I."/>
            <person name="Tsamla T."/>
            <person name="Vassiliev H."/>
            <person name="Vo A."/>
            <person name="Wangchuk T."/>
            <person name="Wangdi T."/>
            <person name="Weiand M."/>
            <person name="Wilkinson J."/>
            <person name="Wilson A."/>
            <person name="Yadav S."/>
            <person name="Young G."/>
            <person name="Yu Q."/>
            <person name="Zembek L."/>
            <person name="Zhong D."/>
            <person name="Zimmer A."/>
            <person name="Zwirko Z."/>
            <person name="Jaffe D.B."/>
            <person name="Alvarez P."/>
            <person name="Brockman W."/>
            <person name="Butler J."/>
            <person name="Chin C."/>
            <person name="Gnerre S."/>
            <person name="Grabherr M."/>
            <person name="Kleber M."/>
            <person name="Mauceli E."/>
            <person name="MacCallum I."/>
        </authorList>
    </citation>
    <scope>NUCLEOTIDE SEQUENCE [LARGE SCALE GENOMIC DNA]</scope>
    <source>
        <strain evidence="3">MSH-3 / Tucson 14011-0111.49</strain>
    </source>
</reference>
<evidence type="ECO:0000313" key="2">
    <source>
        <dbReference type="EMBL" id="EDW27540.1"/>
    </source>
</evidence>
<dbReference type="OMA" id="LSSWCHT"/>
<dbReference type="AlphaFoldDB" id="B4GXR3"/>
<dbReference type="OrthoDB" id="10613201at2759"/>
<dbReference type="Proteomes" id="UP000008744">
    <property type="component" value="Unassembled WGS sequence"/>
</dbReference>
<gene>
    <name evidence="2" type="primary">Dper\GL20339</name>
    <name evidence="2" type="ORF">Dper_GL20339</name>
</gene>
<dbReference type="HOGENOM" id="CLU_342036_0_0_1"/>
<keyword evidence="3" id="KW-1185">Reference proteome</keyword>
<accession>B4GXR3</accession>
<sequence>MTTNESSRSRNRQPPNRSGKNARQNGEKLSPSAVGSNGSNPVNPTDTKPPMATNESSRSRNRQPPNRSRKNARQNGEMLSPSAVGSNGSNPVNPTDTKPPMAANGASFPSTNTPQNDDPPDTSADGTSYINCHQNDDGPATAAAANRQDLTGAAPCVWVSPNSPLYLYQGGALIGTTSIGQYFGLEGTPETWNRAAPLALQASSVDSSQNLVMSRAVLGPGLVMMHAFVDPLIQPTGRTRRGQRTRKRRGRRGKKTLEDPQSEFMVDSIHRQQSCRGNLPPQCYYVKQPYQSALEQQYIHESLSYNGPNCGVQPQSYNGTNCGATGIAGQQQITTIYHRGRQQITNTQNRNGRIQRYGNQGQVATPPSVLTGRIHPMELPLPPDFSRFDATKISMRRRYQRCRRRARRYAPSVTVEIENAYPAPEPPLETLCCNCQFPDRDPISQTTTDTVSCPNPASFLAVPFDQYDGETGRFKKMTVQMLIPPGRIDIPEHISTSMVIYNPESGTIAARLDSEPVPAALENNNYNVSQSVFRMASLPSTGVGTDRAGAGSTIWAGCSLPSSRCGHERDWRFLSSWCHTPMGISFHTGQFQARRPPFSQHPARSLLQIQINDITQNPAPDSTILSRQKGLMNTPYRSLLHENEKLPLTRGSSAPIWNSFARFSKLLQVQRQKQEMVLQISFLRCSIHSSIQTFQNTFHGGLPQNSKTSLKLVTMDLEDTKTTNQDQVKVMDKDISLVDVKEEQGVLRITTKSFPILSTDAQGPLPTGPTSTVPTYTQNSYSYSRLIDYLGIAAPADRSLISHMSTQEHIRANQFDVSFAKLAMRLEVF</sequence>
<organism evidence="3">
    <name type="scientific">Drosophila persimilis</name>
    <name type="common">Fruit fly</name>
    <dbReference type="NCBI Taxonomy" id="7234"/>
    <lineage>
        <taxon>Eukaryota</taxon>
        <taxon>Metazoa</taxon>
        <taxon>Ecdysozoa</taxon>
        <taxon>Arthropoda</taxon>
        <taxon>Hexapoda</taxon>
        <taxon>Insecta</taxon>
        <taxon>Pterygota</taxon>
        <taxon>Neoptera</taxon>
        <taxon>Endopterygota</taxon>
        <taxon>Diptera</taxon>
        <taxon>Brachycera</taxon>
        <taxon>Muscomorpha</taxon>
        <taxon>Ephydroidea</taxon>
        <taxon>Drosophilidae</taxon>
        <taxon>Drosophila</taxon>
        <taxon>Sophophora</taxon>
    </lineage>
</organism>
<name>B4GXR3_DROPE</name>
<feature type="compositionally biased region" description="Polar residues" evidence="1">
    <location>
        <begin position="107"/>
        <end position="116"/>
    </location>
</feature>
<dbReference type="EMBL" id="CH479196">
    <property type="protein sequence ID" value="EDW27540.1"/>
    <property type="molecule type" value="Genomic_DNA"/>
</dbReference>
<feature type="compositionally biased region" description="Polar residues" evidence="1">
    <location>
        <begin position="83"/>
        <end position="96"/>
    </location>
</feature>